<evidence type="ECO:0000256" key="1">
    <source>
        <dbReference type="SAM" id="Phobius"/>
    </source>
</evidence>
<comment type="caution">
    <text evidence="2">The sequence shown here is derived from an EMBL/GenBank/DDBJ whole genome shotgun (WGS) entry which is preliminary data.</text>
</comment>
<name>A0A545TMD8_9PROT</name>
<feature type="transmembrane region" description="Helical" evidence="1">
    <location>
        <begin position="134"/>
        <end position="154"/>
    </location>
</feature>
<feature type="transmembrane region" description="Helical" evidence="1">
    <location>
        <begin position="25"/>
        <end position="45"/>
    </location>
</feature>
<dbReference type="Pfam" id="PF06127">
    <property type="entry name" value="Mpo1-like"/>
    <property type="match status" value="1"/>
</dbReference>
<gene>
    <name evidence="2" type="ORF">FKG95_17560</name>
</gene>
<dbReference type="GO" id="GO:0046521">
    <property type="term" value="P:sphingoid catabolic process"/>
    <property type="evidence" value="ECO:0007669"/>
    <property type="project" value="TreeGrafter"/>
</dbReference>
<evidence type="ECO:0000313" key="2">
    <source>
        <dbReference type="EMBL" id="TQV78374.1"/>
    </source>
</evidence>
<dbReference type="PANTHER" id="PTHR28026">
    <property type="entry name" value="DUF962 DOMAIN PROTEIN (AFU_ORTHOLOGUE AFUA_8G05310)"/>
    <property type="match status" value="1"/>
</dbReference>
<dbReference type="RefSeq" id="WP_142897708.1">
    <property type="nucleotide sequence ID" value="NZ_ML660057.1"/>
</dbReference>
<dbReference type="InterPro" id="IPR009305">
    <property type="entry name" value="Mpo1-like"/>
</dbReference>
<keyword evidence="1" id="KW-0812">Transmembrane</keyword>
<organism evidence="2 3">
    <name type="scientific">Denitrobaculum tricleocarpae</name>
    <dbReference type="NCBI Taxonomy" id="2591009"/>
    <lineage>
        <taxon>Bacteria</taxon>
        <taxon>Pseudomonadati</taxon>
        <taxon>Pseudomonadota</taxon>
        <taxon>Alphaproteobacteria</taxon>
        <taxon>Rhodospirillales</taxon>
        <taxon>Rhodospirillaceae</taxon>
        <taxon>Denitrobaculum</taxon>
    </lineage>
</organism>
<keyword evidence="3" id="KW-1185">Reference proteome</keyword>
<protein>
    <submittedName>
        <fullName evidence="2">DUF962 domain-containing protein</fullName>
    </submittedName>
</protein>
<dbReference type="PANTHER" id="PTHR28026:SF9">
    <property type="entry name" value="2-HYDROXY-PALMITIC ACID DIOXYGENASE MPO1"/>
    <property type="match status" value="1"/>
</dbReference>
<feature type="transmembrane region" description="Helical" evidence="1">
    <location>
        <begin position="102"/>
        <end position="122"/>
    </location>
</feature>
<proteinExistence type="predicted"/>
<dbReference type="AlphaFoldDB" id="A0A545TMD8"/>
<dbReference type="Proteomes" id="UP000315252">
    <property type="component" value="Unassembled WGS sequence"/>
</dbReference>
<reference evidence="2 3" key="1">
    <citation type="submission" date="2019-06" db="EMBL/GenBank/DDBJ databases">
        <title>Whole genome sequence for Rhodospirillaceae sp. R148.</title>
        <authorList>
            <person name="Wang G."/>
        </authorList>
    </citation>
    <scope>NUCLEOTIDE SEQUENCE [LARGE SCALE GENOMIC DNA]</scope>
    <source>
        <strain evidence="2 3">R148</strain>
    </source>
</reference>
<accession>A0A545TMD8</accession>
<sequence length="187" mass="20946">MSPKGLFESQMAMYTSYHRDPRNRATHFVGIPAIVFSLLVVLALYRFPIAGFDVSAALIVAIAVLLLWISLDVAIGLAMVLLMVPSLLLADWLALNAAPSTVWSVFAVFFIGGWILQLWGHVYEGRRPALISNLFQALIGPMFLVAEVFFALGWKRALKQRIDELMLERYPQYAEAPSHRARRQEAG</sequence>
<evidence type="ECO:0000313" key="3">
    <source>
        <dbReference type="Proteomes" id="UP000315252"/>
    </source>
</evidence>
<dbReference type="OrthoDB" id="5515308at2"/>
<keyword evidence="1" id="KW-0472">Membrane</keyword>
<keyword evidence="1" id="KW-1133">Transmembrane helix</keyword>
<dbReference type="GO" id="GO:0016020">
    <property type="term" value="C:membrane"/>
    <property type="evidence" value="ECO:0007669"/>
    <property type="project" value="GOC"/>
</dbReference>
<dbReference type="EMBL" id="VHSH01000006">
    <property type="protein sequence ID" value="TQV78374.1"/>
    <property type="molecule type" value="Genomic_DNA"/>
</dbReference>